<dbReference type="AlphaFoldDB" id="A0A7J8E2K2"/>
<dbReference type="InParanoid" id="A0A7J8E2K2"/>
<sequence length="125" mass="14316">MPRTHCAFLPPSLSSCSFLSWRTFFSWQIPAYSSNWYHLPLMLSLMHPSLLSALPLASTIIALGMFFLDLSRECLSSLWLLLRSLRGESMAHRLQLASPHPTLNILLSFFFQSSPKDTFFPFIFS</sequence>
<evidence type="ECO:0000313" key="2">
    <source>
        <dbReference type="EMBL" id="KAF6429698.1"/>
    </source>
</evidence>
<feature type="transmembrane region" description="Helical" evidence="1">
    <location>
        <begin position="50"/>
        <end position="68"/>
    </location>
</feature>
<organism evidence="2 3">
    <name type="scientific">Molossus molossus</name>
    <name type="common">Pallas' mastiff bat</name>
    <name type="synonym">Vespertilio molossus</name>
    <dbReference type="NCBI Taxonomy" id="27622"/>
    <lineage>
        <taxon>Eukaryota</taxon>
        <taxon>Metazoa</taxon>
        <taxon>Chordata</taxon>
        <taxon>Craniata</taxon>
        <taxon>Vertebrata</taxon>
        <taxon>Euteleostomi</taxon>
        <taxon>Mammalia</taxon>
        <taxon>Eutheria</taxon>
        <taxon>Laurasiatheria</taxon>
        <taxon>Chiroptera</taxon>
        <taxon>Yangochiroptera</taxon>
        <taxon>Molossidae</taxon>
        <taxon>Molossus</taxon>
    </lineage>
</organism>
<comment type="caution">
    <text evidence="2">The sequence shown here is derived from an EMBL/GenBank/DDBJ whole genome shotgun (WGS) entry which is preliminary data.</text>
</comment>
<evidence type="ECO:0000256" key="1">
    <source>
        <dbReference type="SAM" id="Phobius"/>
    </source>
</evidence>
<accession>A0A7J8E2K2</accession>
<keyword evidence="1" id="KW-0472">Membrane</keyword>
<dbReference type="Proteomes" id="UP000550707">
    <property type="component" value="Unassembled WGS sequence"/>
</dbReference>
<keyword evidence="1" id="KW-0812">Transmembrane</keyword>
<protein>
    <submittedName>
        <fullName evidence="2">Uncharacterized protein</fullName>
    </submittedName>
</protein>
<dbReference type="PROSITE" id="PS51257">
    <property type="entry name" value="PROKAR_LIPOPROTEIN"/>
    <property type="match status" value="1"/>
</dbReference>
<name>A0A7J8E2K2_MOLMO</name>
<evidence type="ECO:0000313" key="3">
    <source>
        <dbReference type="Proteomes" id="UP000550707"/>
    </source>
</evidence>
<keyword evidence="3" id="KW-1185">Reference proteome</keyword>
<gene>
    <name evidence="2" type="ORF">HJG59_009030</name>
</gene>
<dbReference type="EMBL" id="JACASF010000015">
    <property type="protein sequence ID" value="KAF6429698.1"/>
    <property type="molecule type" value="Genomic_DNA"/>
</dbReference>
<keyword evidence="1" id="KW-1133">Transmembrane helix</keyword>
<proteinExistence type="predicted"/>
<reference evidence="2 3" key="1">
    <citation type="journal article" date="2020" name="Nature">
        <title>Six reference-quality genomes reveal evolution of bat adaptations.</title>
        <authorList>
            <person name="Jebb D."/>
            <person name="Huang Z."/>
            <person name="Pippel M."/>
            <person name="Hughes G.M."/>
            <person name="Lavrichenko K."/>
            <person name="Devanna P."/>
            <person name="Winkler S."/>
            <person name="Jermiin L.S."/>
            <person name="Skirmuntt E.C."/>
            <person name="Katzourakis A."/>
            <person name="Burkitt-Gray L."/>
            <person name="Ray D.A."/>
            <person name="Sullivan K.A.M."/>
            <person name="Roscito J.G."/>
            <person name="Kirilenko B.M."/>
            <person name="Davalos L.M."/>
            <person name="Corthals A.P."/>
            <person name="Power M.L."/>
            <person name="Jones G."/>
            <person name="Ransome R.D."/>
            <person name="Dechmann D.K.N."/>
            <person name="Locatelli A.G."/>
            <person name="Puechmaille S.J."/>
            <person name="Fedrigo O."/>
            <person name="Jarvis E.D."/>
            <person name="Hiller M."/>
            <person name="Vernes S.C."/>
            <person name="Myers E.W."/>
            <person name="Teeling E.C."/>
        </authorList>
    </citation>
    <scope>NUCLEOTIDE SEQUENCE [LARGE SCALE GENOMIC DNA]</scope>
    <source>
        <strain evidence="2">MMolMol1</strain>
        <tissue evidence="2">Muscle</tissue>
    </source>
</reference>